<gene>
    <name evidence="3" type="ORF">AVEN_122182_1</name>
</gene>
<sequence>MWLQCHDVMLLHLGLFTGGHHECVVKRRGKLSTSSEGPDHSTPNTEAYERTQPLQRGQLKDQPSWPMASQPKRDPGRRGRRESDIPVHQLERTDGHRWNIDPFGNHTFKARFMDLKEGGNYKQRNGIEKRSYVNGFPFTTSI</sequence>
<reference evidence="3 4" key="1">
    <citation type="journal article" date="2019" name="Sci. Rep.">
        <title>Orb-weaving spider Araneus ventricosus genome elucidates the spidroin gene catalogue.</title>
        <authorList>
            <person name="Kono N."/>
            <person name="Nakamura H."/>
            <person name="Ohtoshi R."/>
            <person name="Moran D.A.P."/>
            <person name="Shinohara A."/>
            <person name="Yoshida Y."/>
            <person name="Fujiwara M."/>
            <person name="Mori M."/>
            <person name="Tomita M."/>
            <person name="Arakawa K."/>
        </authorList>
    </citation>
    <scope>NUCLEOTIDE SEQUENCE [LARGE SCALE GENOMIC DNA]</scope>
</reference>
<feature type="compositionally biased region" description="Basic and acidic residues" evidence="1">
    <location>
        <begin position="71"/>
        <end position="93"/>
    </location>
</feature>
<evidence type="ECO:0000313" key="4">
    <source>
        <dbReference type="Proteomes" id="UP000499080"/>
    </source>
</evidence>
<evidence type="ECO:0000256" key="1">
    <source>
        <dbReference type="SAM" id="MobiDB-lite"/>
    </source>
</evidence>
<accession>A0A4Y2IGD2</accession>
<dbReference type="AlphaFoldDB" id="A0A4Y2IGD2"/>
<keyword evidence="2" id="KW-0732">Signal</keyword>
<evidence type="ECO:0000256" key="2">
    <source>
        <dbReference type="SAM" id="SignalP"/>
    </source>
</evidence>
<dbReference type="Proteomes" id="UP000499080">
    <property type="component" value="Unassembled WGS sequence"/>
</dbReference>
<feature type="signal peptide" evidence="2">
    <location>
        <begin position="1"/>
        <end position="21"/>
    </location>
</feature>
<proteinExistence type="predicted"/>
<feature type="compositionally biased region" description="Polar residues" evidence="1">
    <location>
        <begin position="31"/>
        <end position="45"/>
    </location>
</feature>
<dbReference type="EMBL" id="BGPR01002647">
    <property type="protein sequence ID" value="GBM76803.1"/>
    <property type="molecule type" value="Genomic_DNA"/>
</dbReference>
<comment type="caution">
    <text evidence="3">The sequence shown here is derived from an EMBL/GenBank/DDBJ whole genome shotgun (WGS) entry which is preliminary data.</text>
</comment>
<name>A0A4Y2IGD2_ARAVE</name>
<evidence type="ECO:0000313" key="3">
    <source>
        <dbReference type="EMBL" id="GBM76803.1"/>
    </source>
</evidence>
<feature type="chain" id="PRO_5021376370" evidence="2">
    <location>
        <begin position="22"/>
        <end position="142"/>
    </location>
</feature>
<feature type="region of interest" description="Disordered" evidence="1">
    <location>
        <begin position="29"/>
        <end position="93"/>
    </location>
</feature>
<protein>
    <submittedName>
        <fullName evidence="3">Uncharacterized protein</fullName>
    </submittedName>
</protein>
<organism evidence="3 4">
    <name type="scientific">Araneus ventricosus</name>
    <name type="common">Orbweaver spider</name>
    <name type="synonym">Epeira ventricosa</name>
    <dbReference type="NCBI Taxonomy" id="182803"/>
    <lineage>
        <taxon>Eukaryota</taxon>
        <taxon>Metazoa</taxon>
        <taxon>Ecdysozoa</taxon>
        <taxon>Arthropoda</taxon>
        <taxon>Chelicerata</taxon>
        <taxon>Arachnida</taxon>
        <taxon>Araneae</taxon>
        <taxon>Araneomorphae</taxon>
        <taxon>Entelegynae</taxon>
        <taxon>Araneoidea</taxon>
        <taxon>Araneidae</taxon>
        <taxon>Araneus</taxon>
    </lineage>
</organism>
<keyword evidence="4" id="KW-1185">Reference proteome</keyword>